<sequence length="66" mass="6271">MQVDGAAVLGGGVEDGLGAAGRVRVEVRAGADDGGAHLDRVVEHGEPVGPGDAGEQAGHGDGGEVG</sequence>
<dbReference type="EMBL" id="BLLO01000007">
    <property type="protein sequence ID" value="GFH75588.1"/>
    <property type="molecule type" value="Genomic_DNA"/>
</dbReference>
<feature type="compositionally biased region" description="Gly residues" evidence="1">
    <location>
        <begin position="57"/>
        <end position="66"/>
    </location>
</feature>
<keyword evidence="3" id="KW-1185">Reference proteome</keyword>
<protein>
    <submittedName>
        <fullName evidence="2">Uncharacterized protein</fullName>
    </submittedName>
</protein>
<name>A0ABQ1CZE1_9ACTN</name>
<comment type="caution">
    <text evidence="2">The sequence shown here is derived from an EMBL/GenBank/DDBJ whole genome shotgun (WGS) entry which is preliminary data.</text>
</comment>
<dbReference type="Proteomes" id="UP000480804">
    <property type="component" value="Unassembled WGS sequence"/>
</dbReference>
<accession>A0ABQ1CZE1</accession>
<evidence type="ECO:0000256" key="1">
    <source>
        <dbReference type="SAM" id="MobiDB-lite"/>
    </source>
</evidence>
<feature type="region of interest" description="Disordered" evidence="1">
    <location>
        <begin position="32"/>
        <end position="66"/>
    </location>
</feature>
<organism evidence="2 3">
    <name type="scientific">Streptomyces gougerotii</name>
    <dbReference type="NCBI Taxonomy" id="53448"/>
    <lineage>
        <taxon>Bacteria</taxon>
        <taxon>Bacillati</taxon>
        <taxon>Actinomycetota</taxon>
        <taxon>Actinomycetes</taxon>
        <taxon>Kitasatosporales</taxon>
        <taxon>Streptomycetaceae</taxon>
        <taxon>Streptomyces</taxon>
        <taxon>Streptomyces diastaticus group</taxon>
    </lineage>
</organism>
<proteinExistence type="predicted"/>
<gene>
    <name evidence="2" type="ORF">Sgou_02580</name>
</gene>
<reference evidence="2 3" key="1">
    <citation type="submission" date="2020-02" db="EMBL/GenBank/DDBJ databases">
        <title>Whole genome shotgun sequence of Streptomyces gougerotii NBRC 13043.</title>
        <authorList>
            <person name="Ichikawa N."/>
            <person name="Komaki H."/>
            <person name="Tamura T."/>
        </authorList>
    </citation>
    <scope>NUCLEOTIDE SEQUENCE [LARGE SCALE GENOMIC DNA]</scope>
    <source>
        <strain evidence="2 3">NBRC 13043</strain>
    </source>
</reference>
<evidence type="ECO:0000313" key="3">
    <source>
        <dbReference type="Proteomes" id="UP000480804"/>
    </source>
</evidence>
<feature type="compositionally biased region" description="Basic and acidic residues" evidence="1">
    <location>
        <begin position="32"/>
        <end position="46"/>
    </location>
</feature>
<evidence type="ECO:0000313" key="2">
    <source>
        <dbReference type="EMBL" id="GFH75588.1"/>
    </source>
</evidence>